<dbReference type="Gene3D" id="3.40.190.10">
    <property type="entry name" value="Periplasmic binding protein-like II"/>
    <property type="match status" value="2"/>
</dbReference>
<accession>A0AAQ1G826</accession>
<dbReference type="Pfam" id="PF00497">
    <property type="entry name" value="SBP_bac_3"/>
    <property type="match status" value="1"/>
</dbReference>
<organism evidence="5 6">
    <name type="scientific">Halopseudomonas aestusnigri</name>
    <dbReference type="NCBI Taxonomy" id="857252"/>
    <lineage>
        <taxon>Bacteria</taxon>
        <taxon>Pseudomonadati</taxon>
        <taxon>Pseudomonadota</taxon>
        <taxon>Gammaproteobacteria</taxon>
        <taxon>Pseudomonadales</taxon>
        <taxon>Pseudomonadaceae</taxon>
        <taxon>Halopseudomonas</taxon>
    </lineage>
</organism>
<protein>
    <submittedName>
        <fullName evidence="5">Polar amino acid transport system substrate-binding protein</fullName>
    </submittedName>
</protein>
<feature type="domain" description="Solute-binding protein family 3/N-terminal" evidence="4">
    <location>
        <begin position="23"/>
        <end position="244"/>
    </location>
</feature>
<comment type="caution">
    <text evidence="5">The sequence shown here is derived from an EMBL/GenBank/DDBJ whole genome shotgun (WGS) entry which is preliminary data.</text>
</comment>
<comment type="similarity">
    <text evidence="1">Belongs to the bacterial solute-binding protein 3 family.</text>
</comment>
<evidence type="ECO:0000256" key="3">
    <source>
        <dbReference type="SAM" id="SignalP"/>
    </source>
</evidence>
<gene>
    <name evidence="5" type="ORF">SAMN05216586_104275</name>
</gene>
<reference evidence="5 6" key="1">
    <citation type="submission" date="2016-10" db="EMBL/GenBank/DDBJ databases">
        <authorList>
            <person name="Varghese N."/>
            <person name="Submissions S."/>
        </authorList>
    </citation>
    <scope>NUCLEOTIDE SEQUENCE [LARGE SCALE GENOMIC DNA]</scope>
    <source>
        <strain evidence="5 6">CECT 8317</strain>
    </source>
</reference>
<feature type="chain" id="PRO_5042813689" evidence="3">
    <location>
        <begin position="22"/>
        <end position="245"/>
    </location>
</feature>
<evidence type="ECO:0000256" key="1">
    <source>
        <dbReference type="ARBA" id="ARBA00010333"/>
    </source>
</evidence>
<dbReference type="RefSeq" id="WP_088274407.1">
    <property type="nucleotide sequence ID" value="NZ_BTPS01000004.1"/>
</dbReference>
<name>A0AAQ1G826_9GAMM</name>
<keyword evidence="2 3" id="KW-0732">Signal</keyword>
<dbReference type="AlphaFoldDB" id="A0AAQ1G826"/>
<dbReference type="PANTHER" id="PTHR35936">
    <property type="entry name" value="MEMBRANE-BOUND LYTIC MUREIN TRANSGLYCOSYLASE F"/>
    <property type="match status" value="1"/>
</dbReference>
<keyword evidence="6" id="KW-1185">Reference proteome</keyword>
<dbReference type="PANTHER" id="PTHR35936:SF25">
    <property type="entry name" value="ABC TRANSPORTER SUBSTRATE-BINDING PROTEIN"/>
    <property type="match status" value="1"/>
</dbReference>
<evidence type="ECO:0000256" key="2">
    <source>
        <dbReference type="ARBA" id="ARBA00022729"/>
    </source>
</evidence>
<evidence type="ECO:0000259" key="4">
    <source>
        <dbReference type="SMART" id="SM00062"/>
    </source>
</evidence>
<dbReference type="Proteomes" id="UP000243518">
    <property type="component" value="Unassembled WGS sequence"/>
</dbReference>
<proteinExistence type="inferred from homology"/>
<dbReference type="EMBL" id="FNVE01000004">
    <property type="protein sequence ID" value="SEG26021.1"/>
    <property type="molecule type" value="Genomic_DNA"/>
</dbReference>
<dbReference type="SMART" id="SM00062">
    <property type="entry name" value="PBPb"/>
    <property type="match status" value="1"/>
</dbReference>
<feature type="signal peptide" evidence="3">
    <location>
        <begin position="1"/>
        <end position="21"/>
    </location>
</feature>
<dbReference type="InterPro" id="IPR001638">
    <property type="entry name" value="Solute-binding_3/MltF_N"/>
</dbReference>
<sequence length="245" mass="28434">MNRFHGLLAVALALSASPLKAEQLTIVSEPWPPYVFEENNTIRGIDYEVSDRLLRELGYDPKWRMMPWKRAQHEVREGNADAILDIGINDQRRQTYHYPSEPLSHSETVLFYRKSQPFPFTRIEDLRGLRIGISAGYSYGNDEFKAANYFERWPCPAIEACLLMLEHGRVDMLPINRRVGLYTIRQLGLNDRIAHHDTQLSSGELYLAFARTPALADLAKRFSEALQQFKQSDDYLHLLYRYGLQ</sequence>
<evidence type="ECO:0000313" key="6">
    <source>
        <dbReference type="Proteomes" id="UP000243518"/>
    </source>
</evidence>
<evidence type="ECO:0000313" key="5">
    <source>
        <dbReference type="EMBL" id="SEG26021.1"/>
    </source>
</evidence>
<dbReference type="SUPFAM" id="SSF53850">
    <property type="entry name" value="Periplasmic binding protein-like II"/>
    <property type="match status" value="1"/>
</dbReference>